<organism evidence="2 4">
    <name type="scientific">Listeria monocytogenes</name>
    <dbReference type="NCBI Taxonomy" id="1639"/>
    <lineage>
        <taxon>Bacteria</taxon>
        <taxon>Bacillati</taxon>
        <taxon>Bacillota</taxon>
        <taxon>Bacilli</taxon>
        <taxon>Bacillales</taxon>
        <taxon>Listeriaceae</taxon>
        <taxon>Listeria</taxon>
    </lineage>
</organism>
<dbReference type="Proteomes" id="UP000467536">
    <property type="component" value="Unassembled WGS sequence"/>
</dbReference>
<reference evidence="3" key="1">
    <citation type="journal article" date="2018" name="Genome Biol.">
        <title>SKESA: strategic k-mer extension for scrupulous assemblies.</title>
        <authorList>
            <person name="Souvorov A."/>
            <person name="Agarwala R."/>
            <person name="Lipman D.J."/>
        </authorList>
    </citation>
    <scope>NUCLEOTIDE SEQUENCE [LARGE SCALE GENOMIC DNA]</scope>
    <source>
        <strain evidence="3">09CEB371LM</strain>
    </source>
</reference>
<sequence>MLVQSGESLHQAPHCFLRIELDEMALNKGLIILCFGWDDFFYTFLGFWWCEVGRCGKVVCMKVGEV</sequence>
<evidence type="ECO:0000313" key="2">
    <source>
        <dbReference type="EMBL" id="EDO0986233.1"/>
    </source>
</evidence>
<dbReference type="Proteomes" id="UP000840039">
    <property type="component" value="Unassembled WGS sequence"/>
</dbReference>
<dbReference type="RefSeq" id="WP_003734849.1">
    <property type="nucleotide sequence ID" value="NZ_JBLRYN010000003.1"/>
</dbReference>
<dbReference type="AlphaFoldDB" id="A0A3D7VEX5"/>
<proteinExistence type="predicted"/>
<dbReference type="EMBL" id="AANEHK010000008">
    <property type="protein sequence ID" value="EDO0986233.1"/>
    <property type="molecule type" value="Genomic_DNA"/>
</dbReference>
<dbReference type="Proteomes" id="UP000522199">
    <property type="component" value="Unassembled WGS sequence"/>
</dbReference>
<comment type="caution">
    <text evidence="2">The sequence shown here is derived from an EMBL/GenBank/DDBJ whole genome shotgun (WGS) entry which is preliminary data.</text>
</comment>
<reference evidence="1 5" key="2">
    <citation type="submission" date="2019-04" db="EMBL/GenBank/DDBJ databases">
        <authorList>
            <consortium name="GenomeTrakr network: Whole genome sequencing for foodborne pathogen traceback"/>
        </authorList>
    </citation>
    <scope>NUCLEOTIDE SEQUENCE [LARGE SCALE GENOMIC DNA]</scope>
    <source>
        <strain evidence="1 5">CFSAN072474</strain>
    </source>
</reference>
<reference evidence="2 4" key="3">
    <citation type="submission" date="2019-08" db="EMBL/GenBank/DDBJ databases">
        <authorList>
            <person name="Ashton P.M."/>
            <person name="Dallman T."/>
            <person name="Nair S."/>
            <person name="De Pinna E."/>
            <person name="Peters T."/>
            <person name="Grant K."/>
        </authorList>
    </citation>
    <scope>NUCLEOTIDE SEQUENCE [LARGE SCALE GENOMIC DNA]</scope>
    <source>
        <strain evidence="2 4">788324</strain>
    </source>
</reference>
<accession>A0A3D7VEX5</accession>
<evidence type="ECO:0000313" key="1">
    <source>
        <dbReference type="EMBL" id="EAG9386119.1"/>
    </source>
</evidence>
<reference evidence="3" key="4">
    <citation type="submission" date="2019-10" db="EMBL/GenBank/DDBJ databases">
        <authorList>
            <consortium name="NCBI Pathogen Detection Project"/>
        </authorList>
    </citation>
    <scope>NUCLEOTIDE SEQUENCE</scope>
    <source>
        <strain evidence="3">09CEB371LM</strain>
    </source>
</reference>
<dbReference type="EMBL" id="AABEKY010000001">
    <property type="protein sequence ID" value="EAG9386119.1"/>
    <property type="molecule type" value="Genomic_DNA"/>
</dbReference>
<name>A0A3D7VEX5_LISMN</name>
<evidence type="ECO:0000313" key="3">
    <source>
        <dbReference type="EMBL" id="HAA8051805.1"/>
    </source>
</evidence>
<gene>
    <name evidence="1" type="ORF">CW845_01240</name>
    <name evidence="2" type="ORF">FV747_09540</name>
    <name evidence="3" type="ORF">GHH22_01350</name>
</gene>
<protein>
    <submittedName>
        <fullName evidence="2">Uncharacterized protein</fullName>
    </submittedName>
</protein>
<evidence type="ECO:0000313" key="5">
    <source>
        <dbReference type="Proteomes" id="UP000522199"/>
    </source>
</evidence>
<dbReference type="EMBL" id="DAAEEB010000001">
    <property type="protein sequence ID" value="HAA8051805.1"/>
    <property type="molecule type" value="Genomic_DNA"/>
</dbReference>
<evidence type="ECO:0000313" key="4">
    <source>
        <dbReference type="Proteomes" id="UP000467536"/>
    </source>
</evidence>